<protein>
    <recommendedName>
        <fullName evidence="3">EF-hand domain-containing protein</fullName>
    </recommendedName>
</protein>
<reference evidence="1" key="1">
    <citation type="submission" date="2021-01" db="EMBL/GenBank/DDBJ databases">
        <authorList>
            <consortium name="Genoscope - CEA"/>
            <person name="William W."/>
        </authorList>
    </citation>
    <scope>NUCLEOTIDE SEQUENCE</scope>
</reference>
<dbReference type="OrthoDB" id="310475at2759"/>
<evidence type="ECO:0000313" key="1">
    <source>
        <dbReference type="EMBL" id="CAD8184672.1"/>
    </source>
</evidence>
<keyword evidence="2" id="KW-1185">Reference proteome</keyword>
<proteinExistence type="predicted"/>
<name>A0A8S1W7S6_9CILI</name>
<dbReference type="AlphaFoldDB" id="A0A8S1W7S6"/>
<sequence length="423" mass="50507">MKGLEYPQFLYKPVLSQHITDDEINELLKKLNINKYATLERFQNELLIQFEFDGDKFISLSDLINYNRQNQNNEFINLDYAIIIINSILTEFQNNYSKNTEDVNFNLNEIWIGNELKSEKQVQVIFTQFNFIQEQKQNSNHNIQQLQLIIQELLKLCQTNSQKPKEIQEQLLKCNKINDIQNIIKKNLTDCQKLQIQQNKAVVQQHIDNILNQTNEISESMNQQNYRLLRGNLMNWIIKSNSRFNDNVTIKDIFLKLNLEASYKLFTQWSDVNQIFSILKTNQILNQLQSLQCINNLIFYLAFPTYHLKQKFSSQQLYNQETIQWIENVENLILNQIERYIANILTFYKGDKEDWIKLDFKCIFNQVRQSFDKILLESNNVSIIIESEFVEQNTLKIIEQYYKEKVEVLNQEIIRLILKTNLN</sequence>
<comment type="caution">
    <text evidence="1">The sequence shown here is derived from an EMBL/GenBank/DDBJ whole genome shotgun (WGS) entry which is preliminary data.</text>
</comment>
<accession>A0A8S1W7S6</accession>
<dbReference type="EMBL" id="CAJJDO010000083">
    <property type="protein sequence ID" value="CAD8184672.1"/>
    <property type="molecule type" value="Genomic_DNA"/>
</dbReference>
<evidence type="ECO:0008006" key="3">
    <source>
        <dbReference type="Google" id="ProtNLM"/>
    </source>
</evidence>
<organism evidence="1 2">
    <name type="scientific">Paramecium pentaurelia</name>
    <dbReference type="NCBI Taxonomy" id="43138"/>
    <lineage>
        <taxon>Eukaryota</taxon>
        <taxon>Sar</taxon>
        <taxon>Alveolata</taxon>
        <taxon>Ciliophora</taxon>
        <taxon>Intramacronucleata</taxon>
        <taxon>Oligohymenophorea</taxon>
        <taxon>Peniculida</taxon>
        <taxon>Parameciidae</taxon>
        <taxon>Paramecium</taxon>
    </lineage>
</organism>
<gene>
    <name evidence="1" type="ORF">PPENT_87.1.T0830180</name>
</gene>
<dbReference type="Proteomes" id="UP000689195">
    <property type="component" value="Unassembled WGS sequence"/>
</dbReference>
<evidence type="ECO:0000313" key="2">
    <source>
        <dbReference type="Proteomes" id="UP000689195"/>
    </source>
</evidence>